<dbReference type="Gene3D" id="2.40.30.10">
    <property type="entry name" value="Translation factors"/>
    <property type="match status" value="1"/>
</dbReference>
<dbReference type="NCBIfam" id="NF009381">
    <property type="entry name" value="PRK12740.1-5"/>
    <property type="match status" value="1"/>
</dbReference>
<evidence type="ECO:0000259" key="4">
    <source>
        <dbReference type="PROSITE" id="PS51722"/>
    </source>
</evidence>
<dbReference type="InterPro" id="IPR009022">
    <property type="entry name" value="EFG_III"/>
</dbReference>
<dbReference type="Pfam" id="PF03764">
    <property type="entry name" value="EFG_IV"/>
    <property type="match status" value="1"/>
</dbReference>
<dbReference type="InterPro" id="IPR053905">
    <property type="entry name" value="EF-G-like_DII"/>
</dbReference>
<gene>
    <name evidence="5" type="ORF">J1902_09205</name>
</gene>
<dbReference type="InterPro" id="IPR009000">
    <property type="entry name" value="Transl_B-barrel_sf"/>
</dbReference>
<dbReference type="Gene3D" id="3.40.50.300">
    <property type="entry name" value="P-loop containing nucleotide triphosphate hydrolases"/>
    <property type="match status" value="1"/>
</dbReference>
<dbReference type="GO" id="GO:0032790">
    <property type="term" value="P:ribosome disassembly"/>
    <property type="evidence" value="ECO:0007669"/>
    <property type="project" value="TreeGrafter"/>
</dbReference>
<dbReference type="EMBL" id="JAFNLL010000017">
    <property type="protein sequence ID" value="MBO1268148.1"/>
    <property type="molecule type" value="Genomic_DNA"/>
</dbReference>
<keyword evidence="5" id="KW-0251">Elongation factor</keyword>
<evidence type="ECO:0000313" key="6">
    <source>
        <dbReference type="Proteomes" id="UP000664164"/>
    </source>
</evidence>
<keyword evidence="2" id="KW-0342">GTP-binding</keyword>
<dbReference type="CDD" id="cd16262">
    <property type="entry name" value="EFG_III"/>
    <property type="match status" value="1"/>
</dbReference>
<dbReference type="RefSeq" id="WP_207615949.1">
    <property type="nucleotide sequence ID" value="NZ_JAFNLL010000017.1"/>
</dbReference>
<feature type="compositionally biased region" description="Polar residues" evidence="3">
    <location>
        <begin position="1"/>
        <end position="10"/>
    </location>
</feature>
<dbReference type="InterPro" id="IPR005517">
    <property type="entry name" value="Transl_elong_EFG/EF2_IV"/>
</dbReference>
<dbReference type="Pfam" id="PF00009">
    <property type="entry name" value="GTP_EFTU"/>
    <property type="match status" value="1"/>
</dbReference>
<dbReference type="InterPro" id="IPR005225">
    <property type="entry name" value="Small_GTP-bd"/>
</dbReference>
<feature type="domain" description="Tr-type G" evidence="4">
    <location>
        <begin position="35"/>
        <end position="317"/>
    </location>
</feature>
<dbReference type="GO" id="GO:0005525">
    <property type="term" value="F:GTP binding"/>
    <property type="evidence" value="ECO:0007669"/>
    <property type="project" value="UniProtKB-KW"/>
</dbReference>
<dbReference type="Pfam" id="PF00679">
    <property type="entry name" value="EFG_C"/>
    <property type="match status" value="1"/>
</dbReference>
<dbReference type="InterPro" id="IPR014721">
    <property type="entry name" value="Ribsml_uS5_D2-typ_fold_subgr"/>
</dbReference>
<dbReference type="SMART" id="SM00889">
    <property type="entry name" value="EFG_IV"/>
    <property type="match status" value="1"/>
</dbReference>
<dbReference type="GO" id="GO:0003746">
    <property type="term" value="F:translation elongation factor activity"/>
    <property type="evidence" value="ECO:0007669"/>
    <property type="project" value="UniProtKB-KW"/>
</dbReference>
<keyword evidence="1" id="KW-0547">Nucleotide-binding</keyword>
<evidence type="ECO:0000313" key="5">
    <source>
        <dbReference type="EMBL" id="MBO1268148.1"/>
    </source>
</evidence>
<dbReference type="InterPro" id="IPR020568">
    <property type="entry name" value="Ribosomal_Su5_D2-typ_SF"/>
</dbReference>
<dbReference type="SUPFAM" id="SSF50447">
    <property type="entry name" value="Translation proteins"/>
    <property type="match status" value="1"/>
</dbReference>
<dbReference type="NCBIfam" id="NF009377">
    <property type="entry name" value="PRK12740.1-1"/>
    <property type="match status" value="1"/>
</dbReference>
<sequence length="733" mass="76585">MSAKGTSGTAKSPGRPPSESRRGDASAVPGMDGPGGIRNVALVGRSGAGKTMLVEALLAATGVISRMGSIVDGTTLSDSEPAEIHQQRSVALSVAPLSLDGLKVNLIDTPGYTDFVGELRAGLRAADAALFVVSASDPIDAATTALWAECERVGMPRAVVISRLDHPRADYDAALAACREAFGESVLPLHLPVRTDGAVTGLLGLLAGTVSDYSATERAAERRAERPAVRPAEPAELAAAESARGALIEGIIAESEDETLMDRYLGGEDIALETVAEDLETAVARGSFFPVLATSAETGVGIDELLEVLGSSFPSPLERPLPAVTELDGAPAKRLSCDPAGPLAGEVVRTSIDPFLGRVCLVRVFSGTLRQDSAVHVAGHGLSARGHQDHDADERLTHLHSPLGSTLRPMPQCVAGDICAITKVGSAETGDTVSAKELPLLLLPWDMPEPLMPVAVKAASRNDEDALAKSLGKVTAGDPTLRVERNAETHQLILWCMGQAHADVVLDRLREQGVKLETVGVITPLRETFAAPASGHGRYVKQSGGHGQYAICDIDVEPLERGAGFEFIDKIVGGVVPGPFITSVEKGVRAQMQKGVSAGFPVVDIRVRLVGGKAHSVDSSDAAFQAAGALALREAAAATRIQLLEPVSAVTITVPDEFVGAVMSDLSSRRGRLTGTIAADGEGTEISAEVPDDELLRYVVELRALTAGTGRFRRSYLRHEPLPPNVTPPVLNA</sequence>
<keyword evidence="6" id="KW-1185">Reference proteome</keyword>
<dbReference type="SMART" id="SM00838">
    <property type="entry name" value="EFG_C"/>
    <property type="match status" value="1"/>
</dbReference>
<dbReference type="InterPro" id="IPR047872">
    <property type="entry name" value="EFG_IV"/>
</dbReference>
<dbReference type="PRINTS" id="PR00315">
    <property type="entry name" value="ELONGATNFCT"/>
</dbReference>
<dbReference type="SUPFAM" id="SSF54211">
    <property type="entry name" value="Ribosomal protein S5 domain 2-like"/>
    <property type="match status" value="1"/>
</dbReference>
<dbReference type="CDD" id="cd03713">
    <property type="entry name" value="EFG_mtEFG_C"/>
    <property type="match status" value="1"/>
</dbReference>
<feature type="region of interest" description="Disordered" evidence="3">
    <location>
        <begin position="1"/>
        <end position="33"/>
    </location>
</feature>
<dbReference type="Pfam" id="PF22042">
    <property type="entry name" value="EF-G_D2"/>
    <property type="match status" value="1"/>
</dbReference>
<evidence type="ECO:0000256" key="2">
    <source>
        <dbReference type="ARBA" id="ARBA00023134"/>
    </source>
</evidence>
<dbReference type="Gene3D" id="3.30.230.10">
    <property type="match status" value="1"/>
</dbReference>
<dbReference type="SUPFAM" id="SSF54980">
    <property type="entry name" value="EF-G C-terminal domain-like"/>
    <property type="match status" value="2"/>
</dbReference>
<dbReference type="Gene3D" id="3.30.70.870">
    <property type="entry name" value="Elongation Factor G (Translational Gtpase), domain 3"/>
    <property type="match status" value="1"/>
</dbReference>
<accession>A0A939HIZ5</accession>
<evidence type="ECO:0000256" key="3">
    <source>
        <dbReference type="SAM" id="MobiDB-lite"/>
    </source>
</evidence>
<dbReference type="AlphaFoldDB" id="A0A939HIZ5"/>
<dbReference type="InterPro" id="IPR035649">
    <property type="entry name" value="EFG_V"/>
</dbReference>
<organism evidence="5 6">
    <name type="scientific">Arthrobacter cavernae</name>
    <dbReference type="NCBI Taxonomy" id="2817681"/>
    <lineage>
        <taxon>Bacteria</taxon>
        <taxon>Bacillati</taxon>
        <taxon>Actinomycetota</taxon>
        <taxon>Actinomycetes</taxon>
        <taxon>Micrococcales</taxon>
        <taxon>Micrococcaceae</taxon>
        <taxon>Arthrobacter</taxon>
    </lineage>
</organism>
<dbReference type="InterPro" id="IPR041095">
    <property type="entry name" value="EFG_II"/>
</dbReference>
<keyword evidence="5" id="KW-0648">Protein biosynthesis</keyword>
<dbReference type="Pfam" id="PF14492">
    <property type="entry name" value="EFG_III"/>
    <property type="match status" value="1"/>
</dbReference>
<name>A0A939HIZ5_9MICC</name>
<proteinExistence type="predicted"/>
<protein>
    <submittedName>
        <fullName evidence="5">Elongation factor G-like protein EF-G2</fullName>
    </submittedName>
</protein>
<dbReference type="PROSITE" id="PS51722">
    <property type="entry name" value="G_TR_2"/>
    <property type="match status" value="1"/>
</dbReference>
<dbReference type="Gene3D" id="3.30.70.240">
    <property type="match status" value="1"/>
</dbReference>
<dbReference type="Proteomes" id="UP000664164">
    <property type="component" value="Unassembled WGS sequence"/>
</dbReference>
<dbReference type="SUPFAM" id="SSF52540">
    <property type="entry name" value="P-loop containing nucleoside triphosphate hydrolases"/>
    <property type="match status" value="1"/>
</dbReference>
<dbReference type="PANTHER" id="PTHR43261:SF6">
    <property type="entry name" value="ELONGATION FACTOR G-LIKE PROTEIN"/>
    <property type="match status" value="1"/>
</dbReference>
<evidence type="ECO:0000256" key="1">
    <source>
        <dbReference type="ARBA" id="ARBA00022741"/>
    </source>
</evidence>
<dbReference type="InterPro" id="IPR027417">
    <property type="entry name" value="P-loop_NTPase"/>
</dbReference>
<dbReference type="PANTHER" id="PTHR43261">
    <property type="entry name" value="TRANSLATION ELONGATION FACTOR G-RELATED"/>
    <property type="match status" value="1"/>
</dbReference>
<dbReference type="FunFam" id="3.30.70.240:FF:000001">
    <property type="entry name" value="Elongation factor G"/>
    <property type="match status" value="1"/>
</dbReference>
<dbReference type="NCBIfam" id="TIGR00231">
    <property type="entry name" value="small_GTP"/>
    <property type="match status" value="1"/>
</dbReference>
<dbReference type="InterPro" id="IPR000640">
    <property type="entry name" value="EFG_V-like"/>
</dbReference>
<comment type="caution">
    <text evidence="5">The sequence shown here is derived from an EMBL/GenBank/DDBJ whole genome shotgun (WGS) entry which is preliminary data.</text>
</comment>
<dbReference type="GO" id="GO:0003924">
    <property type="term" value="F:GTPase activity"/>
    <property type="evidence" value="ECO:0007669"/>
    <property type="project" value="InterPro"/>
</dbReference>
<dbReference type="InterPro" id="IPR000795">
    <property type="entry name" value="T_Tr_GTP-bd_dom"/>
</dbReference>
<dbReference type="CDD" id="cd01434">
    <property type="entry name" value="EFG_mtEFG1_IV"/>
    <property type="match status" value="1"/>
</dbReference>
<reference evidence="5" key="1">
    <citation type="submission" date="2021-03" db="EMBL/GenBank/DDBJ databases">
        <title>A new species, PO-11, isolated from a karst cave deposit.</title>
        <authorList>
            <person name="Zhaoxiaoyong W."/>
        </authorList>
    </citation>
    <scope>NUCLEOTIDE SEQUENCE</scope>
    <source>
        <strain evidence="5">PO-11</strain>
    </source>
</reference>
<dbReference type="InterPro" id="IPR035647">
    <property type="entry name" value="EFG_III/V"/>
</dbReference>